<proteinExistence type="predicted"/>
<evidence type="ECO:0000256" key="2">
    <source>
        <dbReference type="SAM" id="Phobius"/>
    </source>
</evidence>
<reference evidence="3 4" key="1">
    <citation type="submission" date="2024-05" db="EMBL/GenBank/DDBJ databases">
        <title>The nuclear and mitochondrial genome assemblies of Tetragonisca angustula (Apidae: Meliponini), a tiny yet remarkable pollinator in the Neotropics.</title>
        <authorList>
            <person name="Ferrari R."/>
            <person name="Ricardo P.C."/>
            <person name="Dias F.C."/>
            <person name="Araujo N.S."/>
            <person name="Soares D.O."/>
            <person name="Zhou Q.-S."/>
            <person name="Zhu C.-D."/>
            <person name="Coutinho L."/>
            <person name="Airas M.C."/>
            <person name="Batista T.M."/>
        </authorList>
    </citation>
    <scope>NUCLEOTIDE SEQUENCE [LARGE SCALE GENOMIC DNA]</scope>
    <source>
        <strain evidence="3">ASF017062</strain>
        <tissue evidence="3">Abdomen</tissue>
    </source>
</reference>
<dbReference type="Gene3D" id="2.130.10.10">
    <property type="entry name" value="YVTN repeat-like/Quinoprotein amine dehydrogenase"/>
    <property type="match status" value="1"/>
</dbReference>
<keyword evidence="4" id="KW-1185">Reference proteome</keyword>
<dbReference type="PANTHER" id="PTHR44321">
    <property type="entry name" value="TRANSDUCIN BETA-LIKE PROTEIN 2"/>
    <property type="match status" value="1"/>
</dbReference>
<evidence type="ECO:0000313" key="4">
    <source>
        <dbReference type="Proteomes" id="UP001432146"/>
    </source>
</evidence>
<dbReference type="PANTHER" id="PTHR44321:SF1">
    <property type="entry name" value="TRANSDUCIN BETA-LIKE PROTEIN 2"/>
    <property type="match status" value="1"/>
</dbReference>
<dbReference type="GO" id="GO:0030968">
    <property type="term" value="P:endoplasmic reticulum unfolded protein response"/>
    <property type="evidence" value="ECO:0007669"/>
    <property type="project" value="TreeGrafter"/>
</dbReference>
<keyword evidence="2" id="KW-0812">Transmembrane</keyword>
<organism evidence="3 4">
    <name type="scientific">Tetragonisca angustula</name>
    <dbReference type="NCBI Taxonomy" id="166442"/>
    <lineage>
        <taxon>Eukaryota</taxon>
        <taxon>Metazoa</taxon>
        <taxon>Ecdysozoa</taxon>
        <taxon>Arthropoda</taxon>
        <taxon>Hexapoda</taxon>
        <taxon>Insecta</taxon>
        <taxon>Pterygota</taxon>
        <taxon>Neoptera</taxon>
        <taxon>Endopterygota</taxon>
        <taxon>Hymenoptera</taxon>
        <taxon>Apocrita</taxon>
        <taxon>Aculeata</taxon>
        <taxon>Apoidea</taxon>
        <taxon>Anthophila</taxon>
        <taxon>Apidae</taxon>
        <taxon>Tetragonisca</taxon>
    </lineage>
</organism>
<dbReference type="EMBL" id="JAWNGG020000115">
    <property type="protein sequence ID" value="KAK9301267.1"/>
    <property type="molecule type" value="Genomic_DNA"/>
</dbReference>
<accession>A0AAW0ZU02</accession>
<dbReference type="InterPro" id="IPR042410">
    <property type="entry name" value="WBSCR13"/>
</dbReference>
<protein>
    <submittedName>
        <fullName evidence="3">Uncharacterized protein</fullName>
    </submittedName>
</protein>
<dbReference type="InterPro" id="IPR015943">
    <property type="entry name" value="WD40/YVTN_repeat-like_dom_sf"/>
</dbReference>
<evidence type="ECO:0000313" key="3">
    <source>
        <dbReference type="EMBL" id="KAK9301267.1"/>
    </source>
</evidence>
<feature type="region of interest" description="Disordered" evidence="1">
    <location>
        <begin position="63"/>
        <end position="88"/>
    </location>
</feature>
<name>A0AAW0ZU02_9HYME</name>
<keyword evidence="2" id="KW-1133">Transmembrane helix</keyword>
<sequence>MENTEGRITPGASMSVFVLVSTLFLGGVLFVIGYIVSRLSRSNRSPDSTKNTTESLKVKFDYSKDSAGGSSVTSGSNKRAKHKKRRETQQEFTHSWLQGALKGHTASVLNMNFSSNGKYLASCAEGTCQYQCIKENSSGERSLSVTVLLLIKLLHTSLPDEARSTSSS</sequence>
<gene>
    <name evidence="3" type="ORF">QLX08_006340</name>
</gene>
<feature type="transmembrane region" description="Helical" evidence="2">
    <location>
        <begin position="12"/>
        <end position="36"/>
    </location>
</feature>
<dbReference type="GO" id="GO:0005783">
    <property type="term" value="C:endoplasmic reticulum"/>
    <property type="evidence" value="ECO:0007669"/>
    <property type="project" value="TreeGrafter"/>
</dbReference>
<dbReference type="AlphaFoldDB" id="A0AAW0ZU02"/>
<evidence type="ECO:0000256" key="1">
    <source>
        <dbReference type="SAM" id="MobiDB-lite"/>
    </source>
</evidence>
<comment type="caution">
    <text evidence="3">The sequence shown here is derived from an EMBL/GenBank/DDBJ whole genome shotgun (WGS) entry which is preliminary data.</text>
</comment>
<dbReference type="Proteomes" id="UP001432146">
    <property type="component" value="Unassembled WGS sequence"/>
</dbReference>
<feature type="compositionally biased region" description="Polar residues" evidence="1">
    <location>
        <begin position="68"/>
        <end position="77"/>
    </location>
</feature>
<keyword evidence="2" id="KW-0472">Membrane</keyword>